<dbReference type="Proteomes" id="UP000092574">
    <property type="component" value="Chromosome"/>
</dbReference>
<keyword evidence="4" id="KW-1185">Reference proteome</keyword>
<reference evidence="3" key="1">
    <citation type="submission" date="2017-04" db="EMBL/GenBank/DDBJ databases">
        <title>Complete Genome Sequences of Twelve Strains of a Stable Defined Moderately Diverse Mouse Microbiota 2 (sDMDMm2).</title>
        <authorList>
            <person name="Uchimura Y."/>
            <person name="Wyss M."/>
            <person name="Brugiroux S."/>
            <person name="Limenitakis J.P."/>
            <person name="Stecher B."/>
            <person name="McCoy K.D."/>
            <person name="Macpherson A.J."/>
        </authorList>
    </citation>
    <scope>NUCLEOTIDE SEQUENCE</scope>
    <source>
        <strain evidence="3">YL58</strain>
    </source>
</reference>
<dbReference type="PANTHER" id="PTHR43649">
    <property type="entry name" value="ARABINOSE-BINDING PROTEIN-RELATED"/>
    <property type="match status" value="1"/>
</dbReference>
<dbReference type="KEGG" id="byl:A4V09_20640"/>
<dbReference type="PANTHER" id="PTHR43649:SF29">
    <property type="entry name" value="OSMOPROTECTIVE COMPOUNDS-BINDING PROTEIN GGTB"/>
    <property type="match status" value="1"/>
</dbReference>
<keyword evidence="2" id="KW-0813">Transport</keyword>
<dbReference type="SUPFAM" id="SSF53850">
    <property type="entry name" value="Periplasmic binding protein-like II"/>
    <property type="match status" value="1"/>
</dbReference>
<organism evidence="3 4">
    <name type="scientific">Blautia pseudococcoides</name>
    <dbReference type="NCBI Taxonomy" id="1796616"/>
    <lineage>
        <taxon>Bacteria</taxon>
        <taxon>Bacillati</taxon>
        <taxon>Bacillota</taxon>
        <taxon>Clostridia</taxon>
        <taxon>Lachnospirales</taxon>
        <taxon>Lachnospiraceae</taxon>
        <taxon>Blautia</taxon>
    </lineage>
</organism>
<dbReference type="AlphaFoldDB" id="A0A1C7IE60"/>
<evidence type="ECO:0000256" key="2">
    <source>
        <dbReference type="ARBA" id="ARBA00022448"/>
    </source>
</evidence>
<dbReference type="EMBL" id="CP015405">
    <property type="protein sequence ID" value="ANU77931.1"/>
    <property type="molecule type" value="Genomic_DNA"/>
</dbReference>
<dbReference type="OrthoDB" id="41208at2"/>
<proteinExistence type="inferred from homology"/>
<evidence type="ECO:0000313" key="3">
    <source>
        <dbReference type="EMBL" id="ANU77931.1"/>
    </source>
</evidence>
<protein>
    <recommendedName>
        <fullName evidence="5">Raffinose/stachyose/melibiose transport system substrate-binding protein</fullName>
    </recommendedName>
</protein>
<evidence type="ECO:0000313" key="4">
    <source>
        <dbReference type="Proteomes" id="UP000092574"/>
    </source>
</evidence>
<evidence type="ECO:0008006" key="5">
    <source>
        <dbReference type="Google" id="ProtNLM"/>
    </source>
</evidence>
<dbReference type="STRING" id="1796616.A4V09_20640"/>
<sequence length="443" mass="48765">MSYNGFIKKITEEIKMRKKTVAMLLTAAMTCGMLAGCGGQGDSSKEASGDTLTVMCVGTEADTYIDAYNSIAEKFSEDNEYGVKVKIDFYENEQYKTKLTTLMASNAVPDVFFTWELSYLQPFVEGGKVTDITSYLEKDAEWKDSFADGTLDLLSYDGKNYGIPTQKSLCVMFYNKKIFEENGVRVPSTYDEFLSVCDTLKSNGVTPMAMCGTDAWIPAQFVQQIAGGMAGDKLFQDICNGSEKWNNETHVKAAEEVKKMADAGYFQDGYIGMGPEESTDLFTNGKSAMYFMGAWDADKIQKSGIGEDAGALVLPAYDAQYNNISVGSVDTSFAVSETCKNKDAAVAFLKFWTSQEMEEMLLYENGRIPADNFELDTSKLTPLMGEVLTISNEQVGLTPWWDRQFGAGEGVEFNNTCVSVLGGEDAKTAFDGLQQFAEDNADR</sequence>
<dbReference type="InterPro" id="IPR006059">
    <property type="entry name" value="SBP"/>
</dbReference>
<dbReference type="InterPro" id="IPR050490">
    <property type="entry name" value="Bact_solute-bd_prot1"/>
</dbReference>
<dbReference type="Pfam" id="PF01547">
    <property type="entry name" value="SBP_bac_1"/>
    <property type="match status" value="1"/>
</dbReference>
<accession>A0A1C7IE60</accession>
<evidence type="ECO:0000256" key="1">
    <source>
        <dbReference type="ARBA" id="ARBA00008520"/>
    </source>
</evidence>
<name>A0A1C7IE60_9FIRM</name>
<comment type="similarity">
    <text evidence="1">Belongs to the bacterial solute-binding protein 1 family.</text>
</comment>
<gene>
    <name evidence="3" type="ORF">A4V09_20640</name>
</gene>
<dbReference type="Gene3D" id="3.40.190.10">
    <property type="entry name" value="Periplasmic binding protein-like II"/>
    <property type="match status" value="2"/>
</dbReference>